<protein>
    <recommendedName>
        <fullName evidence="8">DUF3533 domain-containing protein</fullName>
    </recommendedName>
</protein>
<evidence type="ECO:0000256" key="2">
    <source>
        <dbReference type="ARBA" id="ARBA00022692"/>
    </source>
</evidence>
<reference evidence="6 7" key="1">
    <citation type="submission" date="2016-05" db="EMBL/GenBank/DDBJ databases">
        <title>Draft genome sequence of a porcine commensal Rothia nasimurium.</title>
        <authorList>
            <person name="Gaiser R.A."/>
            <person name="Van Baarlen P."/>
            <person name="Wells J.M."/>
        </authorList>
    </citation>
    <scope>NUCLEOTIDE SEQUENCE [LARGE SCALE GENOMIC DNA]</scope>
    <source>
        <strain evidence="6 7">PT-32</strain>
    </source>
</reference>
<dbReference type="PANTHER" id="PTHR43077:SF5">
    <property type="entry name" value="PHAGE INFECTION PROTEIN"/>
    <property type="match status" value="1"/>
</dbReference>
<comment type="subcellular location">
    <subcellularLocation>
        <location evidence="1">Membrane</location>
        <topology evidence="1">Multi-pass membrane protein</topology>
    </subcellularLocation>
</comment>
<evidence type="ECO:0000256" key="3">
    <source>
        <dbReference type="ARBA" id="ARBA00022989"/>
    </source>
</evidence>
<evidence type="ECO:0000256" key="5">
    <source>
        <dbReference type="SAM" id="Phobius"/>
    </source>
</evidence>
<feature type="transmembrane region" description="Helical" evidence="5">
    <location>
        <begin position="216"/>
        <end position="242"/>
    </location>
</feature>
<dbReference type="AlphaFoldDB" id="A0A1Y1RND8"/>
<dbReference type="GO" id="GO:0016020">
    <property type="term" value="C:membrane"/>
    <property type="evidence" value="ECO:0007669"/>
    <property type="project" value="UniProtKB-SubCell"/>
</dbReference>
<accession>A0A1Y1RND8</accession>
<dbReference type="RefSeq" id="WP_083092739.1">
    <property type="nucleotide sequence ID" value="NZ_LXWF01000041.1"/>
</dbReference>
<feature type="transmembrane region" description="Helical" evidence="5">
    <location>
        <begin position="182"/>
        <end position="204"/>
    </location>
</feature>
<evidence type="ECO:0008006" key="8">
    <source>
        <dbReference type="Google" id="ProtNLM"/>
    </source>
</evidence>
<feature type="transmembrane region" description="Helical" evidence="5">
    <location>
        <begin position="20"/>
        <end position="42"/>
    </location>
</feature>
<name>A0A1Y1RND8_9MICC</name>
<dbReference type="Gene3D" id="3.40.1710.10">
    <property type="entry name" value="abc type-2 transporter like domain"/>
    <property type="match status" value="1"/>
</dbReference>
<dbReference type="InterPro" id="IPR051328">
    <property type="entry name" value="T7SS_ABC-Transporter"/>
</dbReference>
<evidence type="ECO:0000313" key="6">
    <source>
        <dbReference type="EMBL" id="ORC16103.1"/>
    </source>
</evidence>
<comment type="caution">
    <text evidence="6">The sequence shown here is derived from an EMBL/GenBank/DDBJ whole genome shotgun (WGS) entry which is preliminary data.</text>
</comment>
<feature type="transmembrane region" description="Helical" evidence="5">
    <location>
        <begin position="281"/>
        <end position="298"/>
    </location>
</feature>
<organism evidence="6 7">
    <name type="scientific">Rothia nasimurium</name>
    <dbReference type="NCBI Taxonomy" id="85336"/>
    <lineage>
        <taxon>Bacteria</taxon>
        <taxon>Bacillati</taxon>
        <taxon>Actinomycetota</taxon>
        <taxon>Actinomycetes</taxon>
        <taxon>Micrococcales</taxon>
        <taxon>Micrococcaceae</taxon>
        <taxon>Rothia</taxon>
    </lineage>
</organism>
<keyword evidence="3 5" id="KW-1133">Transmembrane helix</keyword>
<feature type="transmembrane region" description="Helical" evidence="5">
    <location>
        <begin position="341"/>
        <end position="358"/>
    </location>
</feature>
<feature type="transmembrane region" description="Helical" evidence="5">
    <location>
        <begin position="248"/>
        <end position="269"/>
    </location>
</feature>
<gene>
    <name evidence="6" type="ORF">A7979_05740</name>
</gene>
<evidence type="ECO:0000313" key="7">
    <source>
        <dbReference type="Proteomes" id="UP000192359"/>
    </source>
</evidence>
<keyword evidence="2 5" id="KW-0812">Transmembrane</keyword>
<sequence>MAGSTVATDTRIKPPSARRWIIPLLAPLIGLIIAALMVTPMLGAKAENLPVAIVNADSGVTLPTGETINAGAQAVENLTSADQQALDFTLMTSGQSTEELLEDEGYYAVLEIPADFSQAAAAAQAGTGEAAALTATVDQSKTMMGVQTATNALTAMGQNSPVAINVTTINKIPTEWGFAGSFAPMMLFIGTFISSLVSSVLLAGSHPVSQTRGTTAWVNAGLQVVYGAVAALLVGFGTTWVVQSITDFSLPFTELALFLSALSAGYIALTTGFVNLLGTKGVAFSALTMLLGTATLSVPRQFLPSFWSEWIYPWIPARFAGQGTRDILYAGEPWLNPNVGAFFWMVAIGLVLIAVAALKNRTPKEVAA</sequence>
<dbReference type="PANTHER" id="PTHR43077">
    <property type="entry name" value="TRANSPORT PERMEASE YVFS-RELATED"/>
    <property type="match status" value="1"/>
</dbReference>
<keyword evidence="4 5" id="KW-0472">Membrane</keyword>
<dbReference type="EMBL" id="LXWF01000041">
    <property type="protein sequence ID" value="ORC16103.1"/>
    <property type="molecule type" value="Genomic_DNA"/>
</dbReference>
<dbReference type="OrthoDB" id="9811483at2"/>
<evidence type="ECO:0000256" key="4">
    <source>
        <dbReference type="ARBA" id="ARBA00023136"/>
    </source>
</evidence>
<keyword evidence="7" id="KW-1185">Reference proteome</keyword>
<proteinExistence type="predicted"/>
<dbReference type="Proteomes" id="UP000192359">
    <property type="component" value="Unassembled WGS sequence"/>
</dbReference>
<evidence type="ECO:0000256" key="1">
    <source>
        <dbReference type="ARBA" id="ARBA00004141"/>
    </source>
</evidence>